<dbReference type="InterPro" id="IPR022998">
    <property type="entry name" value="ThiamineP_synth_TenI"/>
</dbReference>
<dbReference type="Pfam" id="PF02581">
    <property type="entry name" value="TMP-TENI"/>
    <property type="match status" value="1"/>
</dbReference>
<evidence type="ECO:0000313" key="4">
    <source>
        <dbReference type="EMBL" id="MFD2762175.1"/>
    </source>
</evidence>
<dbReference type="SUPFAM" id="SSF51391">
    <property type="entry name" value="Thiamin phosphate synthase"/>
    <property type="match status" value="1"/>
</dbReference>
<comment type="caution">
    <text evidence="4">The sequence shown here is derived from an EMBL/GenBank/DDBJ whole genome shotgun (WGS) entry which is preliminary data.</text>
</comment>
<dbReference type="InterPro" id="IPR036206">
    <property type="entry name" value="ThiamineP_synth_sf"/>
</dbReference>
<evidence type="ECO:0000259" key="3">
    <source>
        <dbReference type="Pfam" id="PF02581"/>
    </source>
</evidence>
<organism evidence="4 5">
    <name type="scientific">Lentibacillus juripiscarius</name>
    <dbReference type="NCBI Taxonomy" id="257446"/>
    <lineage>
        <taxon>Bacteria</taxon>
        <taxon>Bacillati</taxon>
        <taxon>Bacillota</taxon>
        <taxon>Bacilli</taxon>
        <taxon>Bacillales</taxon>
        <taxon>Bacillaceae</taxon>
        <taxon>Lentibacillus</taxon>
    </lineage>
</organism>
<name>A0ABW5VBY9_9BACI</name>
<keyword evidence="2" id="KW-0784">Thiamine biosynthesis</keyword>
<feature type="domain" description="Thiamine phosphate synthase/TenI" evidence="3">
    <location>
        <begin position="35"/>
        <end position="206"/>
    </location>
</feature>
<comment type="pathway">
    <text evidence="1">Cofactor biosynthesis; thiamine diphosphate biosynthesis.</text>
</comment>
<dbReference type="Gene3D" id="3.20.20.70">
    <property type="entry name" value="Aldolase class I"/>
    <property type="match status" value="1"/>
</dbReference>
<sequence>MVFCIVRKLLAGPDPNPIQSQKGGCAIREFHIISTGQQSAGELVSILKQIHPYIDFVHLREKTWTDKEMVEAIDRLLSQGVPSEKIIVNNRIAVAHVTGVRGVQLTHQSIGLPKVKNYYDHLRIGCSVHSTDEAINAADHGADYLVYGHIFESGSKPGLAPRGLKNLQDVAESTTVPVIAIGGITPENTRDVLAAGASGIAVLSGVLLARNPLEAVRSYRRQLAAVGDEKAVW</sequence>
<dbReference type="Proteomes" id="UP001597502">
    <property type="component" value="Unassembled WGS sequence"/>
</dbReference>
<dbReference type="PANTHER" id="PTHR20857">
    <property type="entry name" value="THIAMINE-PHOSPHATE PYROPHOSPHORYLASE"/>
    <property type="match status" value="1"/>
</dbReference>
<reference evidence="5" key="1">
    <citation type="journal article" date="2019" name="Int. J. Syst. Evol. Microbiol.">
        <title>The Global Catalogue of Microorganisms (GCM) 10K type strain sequencing project: providing services to taxonomists for standard genome sequencing and annotation.</title>
        <authorList>
            <consortium name="The Broad Institute Genomics Platform"/>
            <consortium name="The Broad Institute Genome Sequencing Center for Infectious Disease"/>
            <person name="Wu L."/>
            <person name="Ma J."/>
        </authorList>
    </citation>
    <scope>NUCLEOTIDE SEQUENCE [LARGE SCALE GENOMIC DNA]</scope>
    <source>
        <strain evidence="5">TISTR 1535</strain>
    </source>
</reference>
<dbReference type="InterPro" id="IPR013785">
    <property type="entry name" value="Aldolase_TIM"/>
</dbReference>
<proteinExistence type="predicted"/>
<dbReference type="PANTHER" id="PTHR20857:SF22">
    <property type="entry name" value="THIAZOLE TAUTOMERASE"/>
    <property type="match status" value="1"/>
</dbReference>
<keyword evidence="5" id="KW-1185">Reference proteome</keyword>
<evidence type="ECO:0000256" key="1">
    <source>
        <dbReference type="ARBA" id="ARBA00004948"/>
    </source>
</evidence>
<dbReference type="RefSeq" id="WP_382395465.1">
    <property type="nucleotide sequence ID" value="NZ_JBHUNA010000038.1"/>
</dbReference>
<evidence type="ECO:0000313" key="5">
    <source>
        <dbReference type="Proteomes" id="UP001597502"/>
    </source>
</evidence>
<dbReference type="EMBL" id="JBHUNA010000038">
    <property type="protein sequence ID" value="MFD2762175.1"/>
    <property type="molecule type" value="Genomic_DNA"/>
</dbReference>
<evidence type="ECO:0000256" key="2">
    <source>
        <dbReference type="ARBA" id="ARBA00022977"/>
    </source>
</evidence>
<dbReference type="CDD" id="cd00564">
    <property type="entry name" value="TMP_TenI"/>
    <property type="match status" value="1"/>
</dbReference>
<protein>
    <submittedName>
        <fullName evidence="4">Thiazole tautomerase TenI</fullName>
    </submittedName>
</protein>
<gene>
    <name evidence="4" type="primary">tenI</name>
    <name evidence="4" type="ORF">ACFSUO_14550</name>
</gene>
<dbReference type="NCBIfam" id="NF005819">
    <property type="entry name" value="PRK07695.1"/>
    <property type="match status" value="1"/>
</dbReference>
<accession>A0ABW5VBY9</accession>